<dbReference type="PANTHER" id="PTHR11995:SF14">
    <property type="entry name" value="NADH DEHYDROGENASE [UBIQUINONE] IRON-SULFUR PROTEIN 7, MITOCHONDRIAL"/>
    <property type="match status" value="1"/>
</dbReference>
<evidence type="ECO:0000256" key="1">
    <source>
        <dbReference type="ARBA" id="ARBA00009173"/>
    </source>
</evidence>
<reference evidence="8 9" key="1">
    <citation type="journal article" date="2024" name="Front. Microbiol.">
        <title>Novel thermophilic genera Geochorda gen. nov. and Carboxydochorda gen. nov. from the deep terrestrial subsurface reveal the ecophysiological diversity in the class Limnochordia.</title>
        <authorList>
            <person name="Karnachuk O.V."/>
            <person name="Lukina A.P."/>
            <person name="Avakyan M.R."/>
            <person name="Kadnikov V.V."/>
            <person name="Begmatov S."/>
            <person name="Beletsky A.V."/>
            <person name="Vlasova K.G."/>
            <person name="Novikov A.A."/>
            <person name="Shcherbakova V.A."/>
            <person name="Mardanov A.V."/>
            <person name="Ravin N.V."/>
        </authorList>
    </citation>
    <scope>NUCLEOTIDE SEQUENCE [LARGE SCALE GENOMIC DNA]</scope>
    <source>
        <strain evidence="8 9">L945</strain>
    </source>
</reference>
<gene>
    <name evidence="4" type="primary">nuoB</name>
    <name evidence="8" type="ORF">U7230_06190</name>
</gene>
<comment type="subcellular location">
    <subcellularLocation>
        <location evidence="4">Cell membrane</location>
        <topology evidence="4">Peripheral membrane protein</topology>
        <orientation evidence="4">Cytoplasmic side</orientation>
    </subcellularLocation>
</comment>
<dbReference type="RefSeq" id="WP_324717862.1">
    <property type="nucleotide sequence ID" value="NZ_CP141615.1"/>
</dbReference>
<feature type="binding site" evidence="4">
    <location>
        <position position="46"/>
    </location>
    <ligand>
        <name>[4Fe-4S] cluster</name>
        <dbReference type="ChEBI" id="CHEBI:49883"/>
    </ligand>
</feature>
<keyword evidence="4 5" id="KW-0479">Metal-binding</keyword>
<evidence type="ECO:0000313" key="9">
    <source>
        <dbReference type="Proteomes" id="UP001332192"/>
    </source>
</evidence>
<organism evidence="8 9">
    <name type="scientific">Carboxydichorda subterranea</name>
    <dbReference type="NCBI Taxonomy" id="3109565"/>
    <lineage>
        <taxon>Bacteria</taxon>
        <taxon>Bacillati</taxon>
        <taxon>Bacillota</taxon>
        <taxon>Limnochordia</taxon>
        <taxon>Limnochordales</taxon>
        <taxon>Geochordaceae</taxon>
        <taxon>Carboxydichorda</taxon>
    </lineage>
</organism>
<dbReference type="NCBIfam" id="TIGR01957">
    <property type="entry name" value="nuoB_fam"/>
    <property type="match status" value="1"/>
</dbReference>
<comment type="subunit">
    <text evidence="4">NDH-1 is composed of 14 different subunits. Subunits NuoB, C, D, E, F, and G constitute the peripheral sector of the complex.</text>
</comment>
<keyword evidence="6" id="KW-0812">Transmembrane</keyword>
<evidence type="ECO:0000256" key="5">
    <source>
        <dbReference type="RuleBase" id="RU004464"/>
    </source>
</evidence>
<accession>A0ABZ1C0W9</accession>
<proteinExistence type="inferred from homology"/>
<dbReference type="SUPFAM" id="SSF56770">
    <property type="entry name" value="HydA/Nqo6-like"/>
    <property type="match status" value="1"/>
</dbReference>
<keyword evidence="2 4" id="KW-0004">4Fe-4S</keyword>
<evidence type="ECO:0000259" key="7">
    <source>
        <dbReference type="Pfam" id="PF01058"/>
    </source>
</evidence>
<dbReference type="Proteomes" id="UP001332192">
    <property type="component" value="Chromosome"/>
</dbReference>
<dbReference type="EC" id="7.1.1.-" evidence="4"/>
<keyword evidence="4 6" id="KW-0472">Membrane</keyword>
<protein>
    <recommendedName>
        <fullName evidence="4">NADH-quinone oxidoreductase subunit B</fullName>
        <ecNumber evidence="4">7.1.1.-</ecNumber>
    </recommendedName>
    <alternativeName>
        <fullName evidence="4">NADH dehydrogenase I subunit B</fullName>
    </alternativeName>
    <alternativeName>
        <fullName evidence="4">NDH-1 subunit B</fullName>
    </alternativeName>
</protein>
<dbReference type="Pfam" id="PF01058">
    <property type="entry name" value="Oxidored_q6"/>
    <property type="match status" value="1"/>
</dbReference>
<evidence type="ECO:0000256" key="6">
    <source>
        <dbReference type="SAM" id="Phobius"/>
    </source>
</evidence>
<evidence type="ECO:0000256" key="2">
    <source>
        <dbReference type="ARBA" id="ARBA00022485"/>
    </source>
</evidence>
<dbReference type="PANTHER" id="PTHR11995">
    <property type="entry name" value="NADH DEHYDROGENASE"/>
    <property type="match status" value="1"/>
</dbReference>
<dbReference type="NCBIfam" id="NF005012">
    <property type="entry name" value="PRK06411.1"/>
    <property type="match status" value="1"/>
</dbReference>
<keyword evidence="4" id="KW-0813">Transport</keyword>
<comment type="similarity">
    <text evidence="1 4 5">Belongs to the complex I 20 kDa subunit family.</text>
</comment>
<feature type="binding site" evidence="4">
    <location>
        <position position="45"/>
    </location>
    <ligand>
        <name>[4Fe-4S] cluster</name>
        <dbReference type="ChEBI" id="CHEBI:49883"/>
    </ligand>
</feature>
<keyword evidence="4 5" id="KW-0520">NAD</keyword>
<keyword evidence="4" id="KW-1278">Translocase</keyword>
<sequence>MNAAHFPRVSDEITVPPGIVLTNLRKVINWSRKSSIWYMLFGIACCAIEMMATGASRYDFDRFGMIFRASPRQSDLMIVAGTVNEKMADVVKRLYDQMAEPRWVLAMGACAVNGGPYWGQYNVVDGVDLVVPVDVYVPGCPPRPEALLHGVLKLQEKIAREGLVVPVRG</sequence>
<feature type="transmembrane region" description="Helical" evidence="6">
    <location>
        <begin position="36"/>
        <end position="55"/>
    </location>
</feature>
<dbReference type="HAMAP" id="MF_01356">
    <property type="entry name" value="NDH1_NuoB"/>
    <property type="match status" value="1"/>
</dbReference>
<keyword evidence="6" id="KW-1133">Transmembrane helix</keyword>
<keyword evidence="3 4" id="KW-0874">Quinone</keyword>
<feature type="domain" description="NADH:ubiquinone oxidoreductase-like 20kDa subunit" evidence="7">
    <location>
        <begin position="45"/>
        <end position="154"/>
    </location>
</feature>
<evidence type="ECO:0000313" key="8">
    <source>
        <dbReference type="EMBL" id="WRP18589.1"/>
    </source>
</evidence>
<feature type="binding site" evidence="4">
    <location>
        <position position="110"/>
    </location>
    <ligand>
        <name>[4Fe-4S] cluster</name>
        <dbReference type="ChEBI" id="CHEBI:49883"/>
    </ligand>
</feature>
<evidence type="ECO:0000256" key="3">
    <source>
        <dbReference type="ARBA" id="ARBA00022719"/>
    </source>
</evidence>
<feature type="binding site" evidence="4">
    <location>
        <position position="140"/>
    </location>
    <ligand>
        <name>[4Fe-4S] cluster</name>
        <dbReference type="ChEBI" id="CHEBI:49883"/>
    </ligand>
</feature>
<dbReference type="Gene3D" id="3.40.50.12280">
    <property type="match status" value="1"/>
</dbReference>
<dbReference type="EMBL" id="CP141615">
    <property type="protein sequence ID" value="WRP18589.1"/>
    <property type="molecule type" value="Genomic_DNA"/>
</dbReference>
<dbReference type="InterPro" id="IPR006137">
    <property type="entry name" value="NADH_UbQ_OxRdtase-like_20kDa"/>
</dbReference>
<dbReference type="InterPro" id="IPR006138">
    <property type="entry name" value="NADH_UQ_OxRdtase_20Kd_su"/>
</dbReference>
<evidence type="ECO:0000256" key="4">
    <source>
        <dbReference type="HAMAP-Rule" id="MF_01356"/>
    </source>
</evidence>
<keyword evidence="4 5" id="KW-0411">Iron-sulfur</keyword>
<name>A0ABZ1C0W9_9FIRM</name>
<keyword evidence="4" id="KW-1003">Cell membrane</keyword>
<comment type="cofactor">
    <cofactor evidence="4">
        <name>[4Fe-4S] cluster</name>
        <dbReference type="ChEBI" id="CHEBI:49883"/>
    </cofactor>
    <text evidence="4">Binds 1 [4Fe-4S] cluster.</text>
</comment>
<comment type="catalytic activity">
    <reaction evidence="4">
        <text>a quinone + NADH + 5 H(+)(in) = a quinol + NAD(+) + 4 H(+)(out)</text>
        <dbReference type="Rhea" id="RHEA:57888"/>
        <dbReference type="ChEBI" id="CHEBI:15378"/>
        <dbReference type="ChEBI" id="CHEBI:24646"/>
        <dbReference type="ChEBI" id="CHEBI:57540"/>
        <dbReference type="ChEBI" id="CHEBI:57945"/>
        <dbReference type="ChEBI" id="CHEBI:132124"/>
    </reaction>
</comment>
<keyword evidence="4 5" id="KW-0408">Iron</keyword>
<comment type="function">
    <text evidence="4">NDH-1 shuttles electrons from NADH, via FMN and iron-sulfur (Fe-S) centers, to quinones in the respiratory chain. The immediate electron acceptor for the enzyme in this species is believed to be a menaquinone. Couples the redox reaction to proton translocation (for every two electrons transferred, four hydrogen ions are translocated across the cytoplasmic membrane), and thus conserves the redox energy in a proton gradient.</text>
</comment>
<keyword evidence="9" id="KW-1185">Reference proteome</keyword>